<dbReference type="GO" id="GO:0016020">
    <property type="term" value="C:membrane"/>
    <property type="evidence" value="ECO:0007669"/>
    <property type="project" value="UniProtKB-SubCell"/>
</dbReference>
<dbReference type="EMBL" id="CANTUO010000001">
    <property type="protein sequence ID" value="CAI5757368.1"/>
    <property type="molecule type" value="Genomic_DNA"/>
</dbReference>
<evidence type="ECO:0000256" key="3">
    <source>
        <dbReference type="ARBA" id="ARBA00022989"/>
    </source>
</evidence>
<dbReference type="Proteomes" id="UP001152885">
    <property type="component" value="Unassembled WGS sequence"/>
</dbReference>
<feature type="transmembrane region" description="Helical" evidence="5">
    <location>
        <begin position="96"/>
        <end position="115"/>
    </location>
</feature>
<evidence type="ECO:0000313" key="7">
    <source>
        <dbReference type="EMBL" id="CAI5757368.1"/>
    </source>
</evidence>
<keyword evidence="8" id="KW-1185">Reference proteome</keyword>
<dbReference type="Gene3D" id="1.20.1250.20">
    <property type="entry name" value="MFS general substrate transporter like domains"/>
    <property type="match status" value="2"/>
</dbReference>
<evidence type="ECO:0000256" key="2">
    <source>
        <dbReference type="ARBA" id="ARBA00022692"/>
    </source>
</evidence>
<evidence type="ECO:0000256" key="5">
    <source>
        <dbReference type="SAM" id="Phobius"/>
    </source>
</evidence>
<feature type="transmembrane region" description="Helical" evidence="5">
    <location>
        <begin position="290"/>
        <end position="308"/>
    </location>
</feature>
<feature type="transmembrane region" description="Helical" evidence="5">
    <location>
        <begin position="66"/>
        <end position="84"/>
    </location>
</feature>
<sequence>MMDNDKDIDDIVLLANPNYEEIGKVRECSLMFYLCLSQILTQASIAQTIVIVEKINETFKVTKGEMTWFTAAYSMTVGTFILMYGKLGDRFGYKNLLVIGYFCFSIFTILCGISGLTESTIFLSIMRGLQGMFGPAIIMPNTQAIIGSYYPDSFKKDICLALFGAVAPTGFIIGALFSSMFAMLTWWPWTFWTSGIVCMILHIFGYFIIPKHIGMKTKIKFDYWGTFFGTTGLILINFAFNQGANIGWTIPYVYILFIVGVLCMVVFVYIEHKVENGLIPLELLNCRTCFILVCVGAGWSCFGIWLNYTFRWAIHIDKDTSILASVKNVPVIPSGFMAAILTPWLLSKLPSSCVLFISTIAFLLSIILMGTRPVGQIYWAQKFISVLIMPIALDTSYPAASISLSNFLPKENQGIASSLVLTSINYSVAIGLGFSGAAEKYITLHKPTNNETKLLGFRTGLKVGIGLAGFAVLLSIIFMYMQIKHNNKGKRL</sequence>
<dbReference type="OrthoDB" id="2130629at2759"/>
<keyword evidence="3 5" id="KW-1133">Transmembrane helix</keyword>
<feature type="transmembrane region" description="Helical" evidence="5">
    <location>
        <begin position="463"/>
        <end position="481"/>
    </location>
</feature>
<evidence type="ECO:0000256" key="1">
    <source>
        <dbReference type="ARBA" id="ARBA00004141"/>
    </source>
</evidence>
<protein>
    <recommendedName>
        <fullName evidence="6">Major facilitator superfamily (MFS) profile domain-containing protein</fullName>
    </recommendedName>
</protein>
<dbReference type="InterPro" id="IPR036259">
    <property type="entry name" value="MFS_trans_sf"/>
</dbReference>
<name>A0A9W4TU04_9ASCO</name>
<dbReference type="PROSITE" id="PS50850">
    <property type="entry name" value="MFS"/>
    <property type="match status" value="1"/>
</dbReference>
<comment type="caution">
    <text evidence="7">The sequence shown here is derived from an EMBL/GenBank/DDBJ whole genome shotgun (WGS) entry which is preliminary data.</text>
</comment>
<gene>
    <name evidence="7" type="ORF">CANVERA_P1882</name>
</gene>
<feature type="transmembrane region" description="Helical" evidence="5">
    <location>
        <begin position="383"/>
        <end position="407"/>
    </location>
</feature>
<evidence type="ECO:0000259" key="6">
    <source>
        <dbReference type="PROSITE" id="PS50850"/>
    </source>
</evidence>
<feature type="transmembrane region" description="Helical" evidence="5">
    <location>
        <begin position="252"/>
        <end position="270"/>
    </location>
</feature>
<keyword evidence="2 5" id="KW-0812">Transmembrane</keyword>
<keyword evidence="4 5" id="KW-0472">Membrane</keyword>
<comment type="subcellular location">
    <subcellularLocation>
        <location evidence="1">Membrane</location>
        <topology evidence="1">Multi-pass membrane protein</topology>
    </subcellularLocation>
</comment>
<dbReference type="GO" id="GO:0022857">
    <property type="term" value="F:transmembrane transporter activity"/>
    <property type="evidence" value="ECO:0007669"/>
    <property type="project" value="InterPro"/>
</dbReference>
<dbReference type="SUPFAM" id="SSF103473">
    <property type="entry name" value="MFS general substrate transporter"/>
    <property type="match status" value="1"/>
</dbReference>
<dbReference type="InterPro" id="IPR020846">
    <property type="entry name" value="MFS_dom"/>
</dbReference>
<accession>A0A9W4TU04</accession>
<feature type="transmembrane region" description="Helical" evidence="5">
    <location>
        <begin position="328"/>
        <end position="346"/>
    </location>
</feature>
<reference evidence="7" key="1">
    <citation type="submission" date="2022-12" db="EMBL/GenBank/DDBJ databases">
        <authorList>
            <person name="Brejova B."/>
        </authorList>
    </citation>
    <scope>NUCLEOTIDE SEQUENCE</scope>
</reference>
<feature type="transmembrane region" description="Helical" evidence="5">
    <location>
        <begin position="160"/>
        <end position="183"/>
    </location>
</feature>
<dbReference type="InterPro" id="IPR011701">
    <property type="entry name" value="MFS"/>
</dbReference>
<feature type="transmembrane region" description="Helical" evidence="5">
    <location>
        <begin position="221"/>
        <end position="240"/>
    </location>
</feature>
<dbReference type="PANTHER" id="PTHR42718">
    <property type="entry name" value="MAJOR FACILITATOR SUPERFAMILY MULTIDRUG TRANSPORTER MFSC"/>
    <property type="match status" value="1"/>
</dbReference>
<evidence type="ECO:0000256" key="4">
    <source>
        <dbReference type="ARBA" id="ARBA00023136"/>
    </source>
</evidence>
<dbReference type="PANTHER" id="PTHR42718:SF1">
    <property type="entry name" value="LOW AFFINITY AMMONIUM TRANSPORTER"/>
    <property type="match status" value="1"/>
</dbReference>
<feature type="transmembrane region" description="Helical" evidence="5">
    <location>
        <begin position="353"/>
        <end position="371"/>
    </location>
</feature>
<feature type="transmembrane region" description="Helical" evidence="5">
    <location>
        <begin position="419"/>
        <end position="438"/>
    </location>
</feature>
<evidence type="ECO:0000313" key="8">
    <source>
        <dbReference type="Proteomes" id="UP001152885"/>
    </source>
</evidence>
<organism evidence="7 8">
    <name type="scientific">Candida verbasci</name>
    <dbReference type="NCBI Taxonomy" id="1227364"/>
    <lineage>
        <taxon>Eukaryota</taxon>
        <taxon>Fungi</taxon>
        <taxon>Dikarya</taxon>
        <taxon>Ascomycota</taxon>
        <taxon>Saccharomycotina</taxon>
        <taxon>Pichiomycetes</taxon>
        <taxon>Debaryomycetaceae</taxon>
        <taxon>Candida/Lodderomyces clade</taxon>
        <taxon>Candida</taxon>
    </lineage>
</organism>
<dbReference type="Pfam" id="PF07690">
    <property type="entry name" value="MFS_1"/>
    <property type="match status" value="1"/>
</dbReference>
<feature type="domain" description="Major facilitator superfamily (MFS) profile" evidence="6">
    <location>
        <begin position="30"/>
        <end position="487"/>
    </location>
</feature>
<dbReference type="AlphaFoldDB" id="A0A9W4TU04"/>
<proteinExistence type="predicted"/>
<feature type="transmembrane region" description="Helical" evidence="5">
    <location>
        <begin position="189"/>
        <end position="209"/>
    </location>
</feature>